<feature type="transmembrane region" description="Helical" evidence="1">
    <location>
        <begin position="165"/>
        <end position="182"/>
    </location>
</feature>
<feature type="transmembrane region" description="Helical" evidence="1">
    <location>
        <begin position="84"/>
        <end position="102"/>
    </location>
</feature>
<keyword evidence="1" id="KW-0472">Membrane</keyword>
<feature type="transmembrane region" description="Helical" evidence="1">
    <location>
        <begin position="18"/>
        <end position="38"/>
    </location>
</feature>
<keyword evidence="1" id="KW-0812">Transmembrane</keyword>
<sequence>MMAWFSDNPSKAWGEKFFLAYTPLWMAGMAALMFSGAGGSWGDLGLNLAMLAIAAPALVVPALVRDERDIGRPWTRTYWFKFNLWVAVFSASGSYFGSEYFFDVLGMVYNYPQLEWRFDSTLLGSGEQSVPTIMYPSAYFYFLTYHTGAVLLLRRLARSPIGRWRWAWPPAVFVCAYFFAWAETYAMTSGSIAEQFHYKDLSRMLEWGSAYYA</sequence>
<feature type="transmembrane region" description="Helical" evidence="1">
    <location>
        <begin position="133"/>
        <end position="153"/>
    </location>
</feature>
<dbReference type="EMBL" id="UINC01117229">
    <property type="protein sequence ID" value="SVC89514.1"/>
    <property type="molecule type" value="Genomic_DNA"/>
</dbReference>
<dbReference type="PANTHER" id="PTHR35136:SF1">
    <property type="entry name" value="CYCLOEUCALENOL CYCLOISOMERASE"/>
    <property type="match status" value="1"/>
</dbReference>
<dbReference type="AlphaFoldDB" id="A0A382QVI7"/>
<accession>A0A382QVI7</accession>
<evidence type="ECO:0000256" key="1">
    <source>
        <dbReference type="SAM" id="Phobius"/>
    </source>
</evidence>
<dbReference type="GO" id="GO:0047793">
    <property type="term" value="F:cycloeucalenol cycloisomerase activity"/>
    <property type="evidence" value="ECO:0007669"/>
    <property type="project" value="InterPro"/>
</dbReference>
<protein>
    <submittedName>
        <fullName evidence="2">Uncharacterized protein</fullName>
    </submittedName>
</protein>
<name>A0A382QVI7_9ZZZZ</name>
<feature type="non-terminal residue" evidence="2">
    <location>
        <position position="213"/>
    </location>
</feature>
<organism evidence="2">
    <name type="scientific">marine metagenome</name>
    <dbReference type="NCBI Taxonomy" id="408172"/>
    <lineage>
        <taxon>unclassified sequences</taxon>
        <taxon>metagenomes</taxon>
        <taxon>ecological metagenomes</taxon>
    </lineage>
</organism>
<feature type="transmembrane region" description="Helical" evidence="1">
    <location>
        <begin position="44"/>
        <end position="64"/>
    </location>
</feature>
<evidence type="ECO:0000313" key="2">
    <source>
        <dbReference type="EMBL" id="SVC89514.1"/>
    </source>
</evidence>
<keyword evidence="1" id="KW-1133">Transmembrane helix</keyword>
<proteinExistence type="predicted"/>
<dbReference type="PANTHER" id="PTHR35136">
    <property type="entry name" value="CYCLOEUCALENOL CYCLOISOMERASE"/>
    <property type="match status" value="1"/>
</dbReference>
<reference evidence="2" key="1">
    <citation type="submission" date="2018-05" db="EMBL/GenBank/DDBJ databases">
        <authorList>
            <person name="Lanie J.A."/>
            <person name="Ng W.-L."/>
            <person name="Kazmierczak K.M."/>
            <person name="Andrzejewski T.M."/>
            <person name="Davidsen T.M."/>
            <person name="Wayne K.J."/>
            <person name="Tettelin H."/>
            <person name="Glass J.I."/>
            <person name="Rusch D."/>
            <person name="Podicherti R."/>
            <person name="Tsui H.-C.T."/>
            <person name="Winkler M.E."/>
        </authorList>
    </citation>
    <scope>NUCLEOTIDE SEQUENCE</scope>
</reference>
<dbReference type="InterPro" id="IPR020532">
    <property type="entry name" value="Cycloeucalenol_cycloisomerase"/>
</dbReference>
<gene>
    <name evidence="2" type="ORF">METZ01_LOCUS342368</name>
</gene>